<dbReference type="SUPFAM" id="SSF57845">
    <property type="entry name" value="B-box zinc-binding domain"/>
    <property type="match status" value="1"/>
</dbReference>
<comment type="caution">
    <text evidence="4">The sequence shown here is derived from an EMBL/GenBank/DDBJ whole genome shotgun (WGS) entry which is preliminary data.</text>
</comment>
<dbReference type="Gene3D" id="3.30.160.60">
    <property type="entry name" value="Classic Zinc Finger"/>
    <property type="match status" value="1"/>
</dbReference>
<evidence type="ECO:0000313" key="5">
    <source>
        <dbReference type="Proteomes" id="UP000596742"/>
    </source>
</evidence>
<dbReference type="InterPro" id="IPR000315">
    <property type="entry name" value="Znf_B-box"/>
</dbReference>
<keyword evidence="1" id="KW-0862">Zinc</keyword>
<keyword evidence="5" id="KW-1185">Reference proteome</keyword>
<keyword evidence="1" id="KW-0863">Zinc-finger</keyword>
<keyword evidence="1" id="KW-0479">Metal-binding</keyword>
<keyword evidence="2" id="KW-0175">Coiled coil</keyword>
<evidence type="ECO:0000313" key="4">
    <source>
        <dbReference type="EMBL" id="VDI68457.1"/>
    </source>
</evidence>
<evidence type="ECO:0000256" key="1">
    <source>
        <dbReference type="PROSITE-ProRule" id="PRU00024"/>
    </source>
</evidence>
<name>A0A8B6GSI4_MYTGA</name>
<dbReference type="GO" id="GO:0006513">
    <property type="term" value="P:protein monoubiquitination"/>
    <property type="evidence" value="ECO:0007669"/>
    <property type="project" value="TreeGrafter"/>
</dbReference>
<dbReference type="AlphaFoldDB" id="A0A8B6GSI4"/>
<evidence type="ECO:0000256" key="2">
    <source>
        <dbReference type="SAM" id="Coils"/>
    </source>
</evidence>
<feature type="coiled-coil region" evidence="2">
    <location>
        <begin position="145"/>
        <end position="249"/>
    </location>
</feature>
<protein>
    <recommendedName>
        <fullName evidence="3">B box-type domain-containing protein</fullName>
    </recommendedName>
</protein>
<accession>A0A8B6GSI4</accession>
<dbReference type="PROSITE" id="PS50119">
    <property type="entry name" value="ZF_BBOX"/>
    <property type="match status" value="1"/>
</dbReference>
<dbReference type="EMBL" id="UYJE01008913">
    <property type="protein sequence ID" value="VDI68457.1"/>
    <property type="molecule type" value="Genomic_DNA"/>
</dbReference>
<dbReference type="GO" id="GO:0061630">
    <property type="term" value="F:ubiquitin protein ligase activity"/>
    <property type="evidence" value="ECO:0007669"/>
    <property type="project" value="TreeGrafter"/>
</dbReference>
<dbReference type="Proteomes" id="UP000596742">
    <property type="component" value="Unassembled WGS sequence"/>
</dbReference>
<reference evidence="4" key="1">
    <citation type="submission" date="2018-11" db="EMBL/GenBank/DDBJ databases">
        <authorList>
            <person name="Alioto T."/>
            <person name="Alioto T."/>
        </authorList>
    </citation>
    <scope>NUCLEOTIDE SEQUENCE</scope>
</reference>
<feature type="domain" description="B box-type" evidence="3">
    <location>
        <begin position="9"/>
        <end position="54"/>
    </location>
</feature>
<dbReference type="PANTHER" id="PTHR25462:SF229">
    <property type="entry name" value="TRANSCRIPTION INTERMEDIARY FACTOR 1-BETA"/>
    <property type="match status" value="1"/>
</dbReference>
<evidence type="ECO:0000259" key="3">
    <source>
        <dbReference type="PROSITE" id="PS50119"/>
    </source>
</evidence>
<dbReference type="GO" id="GO:0008270">
    <property type="term" value="F:zinc ion binding"/>
    <property type="evidence" value="ECO:0007669"/>
    <property type="project" value="UniProtKB-KW"/>
</dbReference>
<organism evidence="4 5">
    <name type="scientific">Mytilus galloprovincialis</name>
    <name type="common">Mediterranean mussel</name>
    <dbReference type="NCBI Taxonomy" id="29158"/>
    <lineage>
        <taxon>Eukaryota</taxon>
        <taxon>Metazoa</taxon>
        <taxon>Spiralia</taxon>
        <taxon>Lophotrochozoa</taxon>
        <taxon>Mollusca</taxon>
        <taxon>Bivalvia</taxon>
        <taxon>Autobranchia</taxon>
        <taxon>Pteriomorphia</taxon>
        <taxon>Mytilida</taxon>
        <taxon>Mytiloidea</taxon>
        <taxon>Mytilidae</taxon>
        <taxon>Mytilinae</taxon>
        <taxon>Mytilus</taxon>
    </lineage>
</organism>
<dbReference type="PANTHER" id="PTHR25462">
    <property type="entry name" value="BONUS, ISOFORM C-RELATED"/>
    <property type="match status" value="1"/>
</dbReference>
<proteinExistence type="predicted"/>
<sequence>MASGIPVPCGSCKQGKVNTKADIWCYNCDEGLCSTCTSLHKRIKSSIVHKTIEIQTYTINIPPTSLIKTECDAHGLQFNFYCPSYLMPCCDECISTNHSQCTGITSLASVVEKTKIEKSKESVEKDIHSITYFLDKLINNKSGNLKRGEQQYESIKQSVSKIRNEINTHLDQLEEQLFKETDTIWNLEKSKLRSLIHEIEDKQKILKEMKDDLKTVTENTSKLQCFLGLHQFEQQVSQCQRYIEDLEDSKRASEVDIKIKQNGELERYSKSYN</sequence>
<dbReference type="InterPro" id="IPR047153">
    <property type="entry name" value="TRIM45/56/19-like"/>
</dbReference>
<dbReference type="OrthoDB" id="9986513at2759"/>
<gene>
    <name evidence="4" type="ORF">MGAL_10B050119</name>
</gene>